<evidence type="ECO:0000313" key="1">
    <source>
        <dbReference type="EMBL" id="KAK3877224.1"/>
    </source>
</evidence>
<keyword evidence="2" id="KW-1185">Reference proteome</keyword>
<protein>
    <submittedName>
        <fullName evidence="1">Uncharacterized protein</fullName>
    </submittedName>
</protein>
<dbReference type="Proteomes" id="UP001286313">
    <property type="component" value="Unassembled WGS sequence"/>
</dbReference>
<dbReference type="AlphaFoldDB" id="A0AAE1KM29"/>
<sequence>MERWNGVVLDINATCLQLGTKCLQLLAMHAISGCDTVSYPFNKGKIRTLNVLKAGDIPGLFEVMDCCKGHSLSCTIYCVCAAAEECCNPFTPRNDADVDLEEHDEDTDSE</sequence>
<name>A0AAE1KM29_PETCI</name>
<reference evidence="1" key="1">
    <citation type="submission" date="2023-10" db="EMBL/GenBank/DDBJ databases">
        <title>Genome assemblies of two species of porcelain crab, Petrolisthes cinctipes and Petrolisthes manimaculis (Anomura: Porcellanidae).</title>
        <authorList>
            <person name="Angst P."/>
        </authorList>
    </citation>
    <scope>NUCLEOTIDE SEQUENCE</scope>
    <source>
        <strain evidence="1">PB745_01</strain>
        <tissue evidence="1">Gill</tissue>
    </source>
</reference>
<comment type="caution">
    <text evidence="1">The sequence shown here is derived from an EMBL/GenBank/DDBJ whole genome shotgun (WGS) entry which is preliminary data.</text>
</comment>
<proteinExistence type="predicted"/>
<dbReference type="EMBL" id="JAWQEG010001704">
    <property type="protein sequence ID" value="KAK3877224.1"/>
    <property type="molecule type" value="Genomic_DNA"/>
</dbReference>
<dbReference type="PROSITE" id="PS51257">
    <property type="entry name" value="PROKAR_LIPOPROTEIN"/>
    <property type="match status" value="1"/>
</dbReference>
<organism evidence="1 2">
    <name type="scientific">Petrolisthes cinctipes</name>
    <name type="common">Flat porcelain crab</name>
    <dbReference type="NCBI Taxonomy" id="88211"/>
    <lineage>
        <taxon>Eukaryota</taxon>
        <taxon>Metazoa</taxon>
        <taxon>Ecdysozoa</taxon>
        <taxon>Arthropoda</taxon>
        <taxon>Crustacea</taxon>
        <taxon>Multicrustacea</taxon>
        <taxon>Malacostraca</taxon>
        <taxon>Eumalacostraca</taxon>
        <taxon>Eucarida</taxon>
        <taxon>Decapoda</taxon>
        <taxon>Pleocyemata</taxon>
        <taxon>Anomura</taxon>
        <taxon>Galatheoidea</taxon>
        <taxon>Porcellanidae</taxon>
        <taxon>Petrolisthes</taxon>
    </lineage>
</organism>
<gene>
    <name evidence="1" type="ORF">Pcinc_018024</name>
</gene>
<evidence type="ECO:0000313" key="2">
    <source>
        <dbReference type="Proteomes" id="UP001286313"/>
    </source>
</evidence>
<accession>A0AAE1KM29</accession>